<sequence length="264" mass="28549">SLLISHLYFQRSMLGFPGIPGSNGIPGVPGVPGPHGPQGREGVKGQIGDKGSQGMPGARGDRGREGPPGKSGPRGIKGVKGQQGLLGMKGEQGTVGNQGRKGDKGEKGESAKASQASVVPQTNWKQCVWKSNTETDNGKIKGNHCALLALLQYVLFCLILFQDCVFNKLQSNSALRVSFQGNMRVMSDQKCNRWYFKFNGNECSGPITIEAVFYNYWPSKTNPSLLHHRSFEGYCENISQVAVRVELWVGWCGGVTLGDAYTGW</sequence>
<dbReference type="PANTHER" id="PTHR24637:SF356">
    <property type="entry name" value="NEMATODE CUTICLE COLLAGEN N-TERMINAL DOMAIN-CONTAINING PROTEIN"/>
    <property type="match status" value="1"/>
</dbReference>
<proteinExistence type="predicted"/>
<dbReference type="PANTHER" id="PTHR24637">
    <property type="entry name" value="COLLAGEN"/>
    <property type="match status" value="1"/>
</dbReference>
<gene>
    <name evidence="3" type="ORF">PLOB_00049058</name>
</gene>
<dbReference type="Pfam" id="PF01391">
    <property type="entry name" value="Collagen"/>
    <property type="match status" value="1"/>
</dbReference>
<feature type="compositionally biased region" description="Basic and acidic residues" evidence="1">
    <location>
        <begin position="100"/>
        <end position="110"/>
    </location>
</feature>
<evidence type="ECO:0000259" key="2">
    <source>
        <dbReference type="Pfam" id="PF25815"/>
    </source>
</evidence>
<keyword evidence="4" id="KW-1185">Reference proteome</keyword>
<evidence type="ECO:0000256" key="1">
    <source>
        <dbReference type="SAM" id="MobiDB-lite"/>
    </source>
</evidence>
<feature type="non-terminal residue" evidence="3">
    <location>
        <position position="264"/>
    </location>
</feature>
<feature type="domain" description="CTHRC1 C-terminal" evidence="2">
    <location>
        <begin position="162"/>
        <end position="264"/>
    </location>
</feature>
<dbReference type="InterPro" id="IPR057873">
    <property type="entry name" value="CTHRC1_C"/>
</dbReference>
<protein>
    <recommendedName>
        <fullName evidence="2">CTHRC1 C-terminal domain-containing protein</fullName>
    </recommendedName>
</protein>
<feature type="region of interest" description="Disordered" evidence="1">
    <location>
        <begin position="25"/>
        <end position="118"/>
    </location>
</feature>
<comment type="caution">
    <text evidence="3">The sequence shown here is derived from an EMBL/GenBank/DDBJ whole genome shotgun (WGS) entry which is preliminary data.</text>
</comment>
<reference evidence="3 4" key="1">
    <citation type="submission" date="2022-05" db="EMBL/GenBank/DDBJ databases">
        <authorList>
            <consortium name="Genoscope - CEA"/>
            <person name="William W."/>
        </authorList>
    </citation>
    <scope>NUCLEOTIDE SEQUENCE [LARGE SCALE GENOMIC DNA]</scope>
</reference>
<dbReference type="EMBL" id="CALNXK010000093">
    <property type="protein sequence ID" value="CAH3152354.1"/>
    <property type="molecule type" value="Genomic_DNA"/>
</dbReference>
<dbReference type="Proteomes" id="UP001159405">
    <property type="component" value="Unassembled WGS sequence"/>
</dbReference>
<evidence type="ECO:0000313" key="3">
    <source>
        <dbReference type="EMBL" id="CAH3152354.1"/>
    </source>
</evidence>
<dbReference type="InterPro" id="IPR008160">
    <property type="entry name" value="Collagen"/>
</dbReference>
<evidence type="ECO:0000313" key="4">
    <source>
        <dbReference type="Proteomes" id="UP001159405"/>
    </source>
</evidence>
<accession>A0ABN8Q0V0</accession>
<dbReference type="Pfam" id="PF25815">
    <property type="entry name" value="CTHRC1_C"/>
    <property type="match status" value="1"/>
</dbReference>
<name>A0ABN8Q0V0_9CNID</name>
<feature type="non-terminal residue" evidence="3">
    <location>
        <position position="1"/>
    </location>
</feature>
<organism evidence="3 4">
    <name type="scientific">Porites lobata</name>
    <dbReference type="NCBI Taxonomy" id="104759"/>
    <lineage>
        <taxon>Eukaryota</taxon>
        <taxon>Metazoa</taxon>
        <taxon>Cnidaria</taxon>
        <taxon>Anthozoa</taxon>
        <taxon>Hexacorallia</taxon>
        <taxon>Scleractinia</taxon>
        <taxon>Fungiina</taxon>
        <taxon>Poritidae</taxon>
        <taxon>Porites</taxon>
    </lineage>
</organism>